<dbReference type="InterPro" id="IPR019931">
    <property type="entry name" value="LPXTG_anchor"/>
</dbReference>
<dbReference type="STRING" id="1423758.FC41_GL001753"/>
<dbReference type="NCBIfam" id="TIGR01167">
    <property type="entry name" value="LPXTG_anchor"/>
    <property type="match status" value="1"/>
</dbReference>
<feature type="compositionally biased region" description="Polar residues" evidence="5">
    <location>
        <begin position="637"/>
        <end position="646"/>
    </location>
</feature>
<keyword evidence="4" id="KW-0572">Peptidoglycan-anchor</keyword>
<evidence type="ECO:0000259" key="6">
    <source>
        <dbReference type="PROSITE" id="PS50847"/>
    </source>
</evidence>
<dbReference type="Pfam" id="PF17966">
    <property type="entry name" value="Muc_B2"/>
    <property type="match status" value="3"/>
</dbReference>
<keyword evidence="3" id="KW-0732">Signal</keyword>
<dbReference type="eggNOG" id="COG3266">
    <property type="taxonomic scope" value="Bacteria"/>
</dbReference>
<protein>
    <submittedName>
        <fullName evidence="7">MucBP domain protein</fullName>
    </submittedName>
</protein>
<reference evidence="7 8" key="1">
    <citation type="submission" date="2012-06" db="EMBL/GenBank/DDBJ databases">
        <title>Draft Genome Sequence of Lactobacillus hominis Strain CRBIP 24.179T, isolated from human intestine.</title>
        <authorList>
            <person name="Cousin S."/>
            <person name="Ma L."/>
            <person name="Bizet C."/>
            <person name="Loux V."/>
            <person name="Bouchier C."/>
            <person name="Clermont D."/>
            <person name="Creno S."/>
        </authorList>
    </citation>
    <scope>NUCLEOTIDE SEQUENCE [LARGE SCALE GENOMIC DNA]</scope>
    <source>
        <strain evidence="8">CRBIP 24.179T</strain>
    </source>
</reference>
<evidence type="ECO:0000256" key="5">
    <source>
        <dbReference type="SAM" id="MobiDB-lite"/>
    </source>
</evidence>
<keyword evidence="2" id="KW-0964">Secreted</keyword>
<dbReference type="RefSeq" id="WP_008470510.1">
    <property type="nucleotide sequence ID" value="NZ_AYZP01000007.1"/>
</dbReference>
<evidence type="ECO:0000256" key="4">
    <source>
        <dbReference type="ARBA" id="ARBA00023088"/>
    </source>
</evidence>
<proteinExistence type="predicted"/>
<name>I7KGY4_9LACO</name>
<evidence type="ECO:0000313" key="8">
    <source>
        <dbReference type="Proteomes" id="UP000009320"/>
    </source>
</evidence>
<feature type="compositionally biased region" description="Polar residues" evidence="5">
    <location>
        <begin position="606"/>
        <end position="628"/>
    </location>
</feature>
<accession>I7KGY4</accession>
<gene>
    <name evidence="7" type="ORF">BN55_09675</name>
</gene>
<comment type="caution">
    <text evidence="7">The sequence shown here is derived from an EMBL/GenBank/DDBJ whole genome shotgun (WGS) entry which is preliminary data.</text>
</comment>
<evidence type="ECO:0000313" key="7">
    <source>
        <dbReference type="EMBL" id="CCI81665.1"/>
    </source>
</evidence>
<dbReference type="PROSITE" id="PS50847">
    <property type="entry name" value="GRAM_POS_ANCHORING"/>
    <property type="match status" value="1"/>
</dbReference>
<feature type="compositionally biased region" description="Pro residues" evidence="5">
    <location>
        <begin position="539"/>
        <end position="588"/>
    </location>
</feature>
<dbReference type="InterPro" id="IPR041495">
    <property type="entry name" value="Mub_B2"/>
</dbReference>
<dbReference type="AlphaFoldDB" id="I7KGY4"/>
<dbReference type="OrthoDB" id="2206015at2"/>
<keyword evidence="1" id="KW-0134">Cell wall</keyword>
<evidence type="ECO:0000256" key="2">
    <source>
        <dbReference type="ARBA" id="ARBA00022525"/>
    </source>
</evidence>
<feature type="region of interest" description="Disordered" evidence="5">
    <location>
        <begin position="535"/>
        <end position="646"/>
    </location>
</feature>
<feature type="region of interest" description="Disordered" evidence="5">
    <location>
        <begin position="395"/>
        <end position="426"/>
    </location>
</feature>
<dbReference type="GeneID" id="82846902"/>
<sequence>MPKNGGTYRITFVHNIIHVTPDNPGAGYSAKDLEHEVTRTINYVGPDGSIHEPVVQSAKFTASGYYDEVTKHWVSVSDSKVTGQVDGPTWTPENEELAKVVSPSIKGMHVVSVSSDADGSDVASAQVTHQSPNVVITVTYAPNGAIDEGGKTVTGKQIVNFVGPDGKPLVAPNTQTTTFTKSPDVVDPITHEVIKKGSWKETSHTFKNVDSPVIKGYVTRETITKGATVTPDDPDKVITVHYEKVGKIIPVTPDGKPIPNVPNPPYENDPNNPAKVTPNEPVPNIPGYTPSVPTVTPTAPTKDTTVTYTKNDEDQKAVVQYIDQDENNKIIATSGTLTGKVGTTIDYSTTEEIKKLESQGYELVSNGFKEGVKFETNDGKEQVFKVVMKHGYAKITPDQPNIPKPSTPINPDDPNGPKWPDGVSKDDLNKEITRTINYVNGSGTKIAPSVVQSVHFGRTAIVDKVTGKLLGYSTDGKDQVTTTDGDKAWQVIGSNKYKSVDSPSVSGYTDPSPSVVSEKTVVASDKDSIVNVQYTPVSTPIPEPQPEPTPTPTPEPEPTPIPQPHPQPEPTPDEPTPQPEPQPEPDVPAPHGEDEPDNPNNEGDNVVTQAQPQTPILASNNGEISDNTVKPHAQDEQLPQTGQADNDTVLTAGLGLSLVGLLGLIDPKQRKKNN</sequence>
<dbReference type="PATRIC" id="fig|1423758.3.peg.1786"/>
<dbReference type="Gene3D" id="2.60.40.4300">
    <property type="match status" value="3"/>
</dbReference>
<evidence type="ECO:0000256" key="1">
    <source>
        <dbReference type="ARBA" id="ARBA00022512"/>
    </source>
</evidence>
<dbReference type="Pfam" id="PF17965">
    <property type="entry name" value="MucBP_2"/>
    <property type="match status" value="1"/>
</dbReference>
<evidence type="ECO:0000256" key="3">
    <source>
        <dbReference type="ARBA" id="ARBA00022729"/>
    </source>
</evidence>
<dbReference type="Proteomes" id="UP000009320">
    <property type="component" value="Unassembled WGS sequence"/>
</dbReference>
<feature type="domain" description="Gram-positive cocci surface proteins LPxTG" evidence="6">
    <location>
        <begin position="638"/>
        <end position="674"/>
    </location>
</feature>
<dbReference type="EMBL" id="CAKE01000005">
    <property type="protein sequence ID" value="CCI81665.1"/>
    <property type="molecule type" value="Genomic_DNA"/>
</dbReference>
<dbReference type="InterPro" id="IPR041558">
    <property type="entry name" value="MucBP_2"/>
</dbReference>
<dbReference type="Gene3D" id="3.10.20.470">
    <property type="match status" value="1"/>
</dbReference>
<keyword evidence="8" id="KW-1185">Reference proteome</keyword>
<organism evidence="7 8">
    <name type="scientific">Lactobacillus hominis DSM 23910 = CRBIP 24.179</name>
    <dbReference type="NCBI Taxonomy" id="1423758"/>
    <lineage>
        <taxon>Bacteria</taxon>
        <taxon>Bacillati</taxon>
        <taxon>Bacillota</taxon>
        <taxon>Bacilli</taxon>
        <taxon>Lactobacillales</taxon>
        <taxon>Lactobacillaceae</taxon>
        <taxon>Lactobacillus</taxon>
    </lineage>
</organism>